<dbReference type="NCBIfam" id="TIGR00099">
    <property type="entry name" value="Cof-subfamily"/>
    <property type="match status" value="1"/>
</dbReference>
<gene>
    <name evidence="1" type="ORF">RWH43_12780</name>
</gene>
<dbReference type="Proteomes" id="UP001256673">
    <property type="component" value="Unassembled WGS sequence"/>
</dbReference>
<evidence type="ECO:0000313" key="1">
    <source>
        <dbReference type="EMBL" id="MDU0327634.1"/>
    </source>
</evidence>
<dbReference type="InterPro" id="IPR000150">
    <property type="entry name" value="Cof"/>
</dbReference>
<protein>
    <submittedName>
        <fullName evidence="1">Cof-type HAD-IIB family hydrolase</fullName>
    </submittedName>
</protein>
<dbReference type="PROSITE" id="PS01229">
    <property type="entry name" value="COF_2"/>
    <property type="match status" value="1"/>
</dbReference>
<sequence length="285" mass="30013">MTRIAFLDVDGTILEHGSVIAPSTVAAVRRARENGHLVWLCTGRSAGDIHPDVLAIGFDGAITNGGAYATRGEEPHDGALIVDHPMPRADVEAVERYFEAHGIHYFLQTHGGVYASPGMGPVMSAYRRERHEKRAAELEAQGLPPEQPLWREPRPVSEVDRDAVAKAVFVSPSTDTVTHAAAELGDGFHVIPGSIPLPGGSNGEIGQAGVTKGSAITEVLALLDIDAADAIGIGDSWNDVEMFEVVGTPVAMGNAVPELQQLAGRVTTAVLDDGVHNAFAELGLL</sequence>
<dbReference type="EMBL" id="JAWDIU010000004">
    <property type="protein sequence ID" value="MDU0327634.1"/>
    <property type="molecule type" value="Genomic_DNA"/>
</dbReference>
<dbReference type="SUPFAM" id="SSF56784">
    <property type="entry name" value="HAD-like"/>
    <property type="match status" value="1"/>
</dbReference>
<proteinExistence type="predicted"/>
<dbReference type="RefSeq" id="WP_316001674.1">
    <property type="nucleotide sequence ID" value="NZ_JAWDIU010000004.1"/>
</dbReference>
<dbReference type="InterPro" id="IPR036412">
    <property type="entry name" value="HAD-like_sf"/>
</dbReference>
<dbReference type="PANTHER" id="PTHR10000:SF25">
    <property type="entry name" value="PHOSPHATASE YKRA-RELATED"/>
    <property type="match status" value="1"/>
</dbReference>
<reference evidence="1 2" key="1">
    <citation type="submission" date="2023-09" db="EMBL/GenBank/DDBJ databases">
        <title>Microbacterium fusihabitans sp. nov., Microbacterium phycihabitans sp. nov., and Microbacterium cervinum sp. nov., isolated from dried seaweeds of beach.</title>
        <authorList>
            <person name="Lee S.D."/>
        </authorList>
    </citation>
    <scope>NUCLEOTIDE SEQUENCE [LARGE SCALE GENOMIC DNA]</scope>
    <source>
        <strain evidence="1 2">KSW2-21</strain>
    </source>
</reference>
<dbReference type="PANTHER" id="PTHR10000">
    <property type="entry name" value="PHOSPHOSERINE PHOSPHATASE"/>
    <property type="match status" value="1"/>
</dbReference>
<organism evidence="1 2">
    <name type="scientific">Microbacterium algihabitans</name>
    <dbReference type="NCBI Taxonomy" id="3075992"/>
    <lineage>
        <taxon>Bacteria</taxon>
        <taxon>Bacillati</taxon>
        <taxon>Actinomycetota</taxon>
        <taxon>Actinomycetes</taxon>
        <taxon>Micrococcales</taxon>
        <taxon>Microbacteriaceae</taxon>
        <taxon>Microbacterium</taxon>
    </lineage>
</organism>
<accession>A0ABU3RXT9</accession>
<dbReference type="Pfam" id="PF08282">
    <property type="entry name" value="Hydrolase_3"/>
    <property type="match status" value="1"/>
</dbReference>
<name>A0ABU3RXT9_9MICO</name>
<dbReference type="InterPro" id="IPR023214">
    <property type="entry name" value="HAD_sf"/>
</dbReference>
<keyword evidence="2" id="KW-1185">Reference proteome</keyword>
<dbReference type="Gene3D" id="3.30.1240.10">
    <property type="match status" value="1"/>
</dbReference>
<dbReference type="Gene3D" id="3.40.50.1000">
    <property type="entry name" value="HAD superfamily/HAD-like"/>
    <property type="match status" value="1"/>
</dbReference>
<keyword evidence="1" id="KW-0378">Hydrolase</keyword>
<dbReference type="GO" id="GO:0016787">
    <property type="term" value="F:hydrolase activity"/>
    <property type="evidence" value="ECO:0007669"/>
    <property type="project" value="UniProtKB-KW"/>
</dbReference>
<evidence type="ECO:0000313" key="2">
    <source>
        <dbReference type="Proteomes" id="UP001256673"/>
    </source>
</evidence>
<comment type="caution">
    <text evidence="1">The sequence shown here is derived from an EMBL/GenBank/DDBJ whole genome shotgun (WGS) entry which is preliminary data.</text>
</comment>